<sequence length="216" mass="24084">MNNLEIINPDAISNCLSHFRGMRVRRERLDIFINTKEGEEVGAHLMVLSASFPLFKKYLSDNDVVHVQLSRYPHEVVNAAVEYAYGGIENISPQAALGLYLLAHDLQNKALVDGSTQFLCARIEETNVSEVWSAANTTANEVLIGVCAPLVAVNWKMFRTSKIFYVTTGIKGMMSLLGCLRMANVSVTSKVKALLEWRNASRDNLTRTARTTAFRD</sequence>
<proteinExistence type="predicted"/>
<dbReference type="InterPro" id="IPR000210">
    <property type="entry name" value="BTB/POZ_dom"/>
</dbReference>
<dbReference type="SUPFAM" id="SSF54695">
    <property type="entry name" value="POZ domain"/>
    <property type="match status" value="1"/>
</dbReference>
<accession>A0A564XUK7</accession>
<evidence type="ECO:0000259" key="1">
    <source>
        <dbReference type="PROSITE" id="PS50097"/>
    </source>
</evidence>
<dbReference type="Pfam" id="PF00651">
    <property type="entry name" value="BTB"/>
    <property type="match status" value="1"/>
</dbReference>
<reference evidence="2 3" key="1">
    <citation type="submission" date="2019-07" db="EMBL/GenBank/DDBJ databases">
        <authorList>
            <person name="Jastrzebski P J."/>
            <person name="Paukszto L."/>
            <person name="Jastrzebski P J."/>
        </authorList>
    </citation>
    <scope>NUCLEOTIDE SEQUENCE [LARGE SCALE GENOMIC DNA]</scope>
    <source>
        <strain evidence="2 3">WMS-il1</strain>
    </source>
</reference>
<dbReference type="CDD" id="cd18186">
    <property type="entry name" value="BTB_POZ_ZBTB_KLHL-like"/>
    <property type="match status" value="1"/>
</dbReference>
<dbReference type="PROSITE" id="PS50097">
    <property type="entry name" value="BTB"/>
    <property type="match status" value="1"/>
</dbReference>
<organism evidence="2 3">
    <name type="scientific">Hymenolepis diminuta</name>
    <name type="common">Rat tapeworm</name>
    <dbReference type="NCBI Taxonomy" id="6216"/>
    <lineage>
        <taxon>Eukaryota</taxon>
        <taxon>Metazoa</taxon>
        <taxon>Spiralia</taxon>
        <taxon>Lophotrochozoa</taxon>
        <taxon>Platyhelminthes</taxon>
        <taxon>Cestoda</taxon>
        <taxon>Eucestoda</taxon>
        <taxon>Cyclophyllidea</taxon>
        <taxon>Hymenolepididae</taxon>
        <taxon>Hymenolepis</taxon>
    </lineage>
</organism>
<dbReference type="Proteomes" id="UP000321570">
    <property type="component" value="Unassembled WGS sequence"/>
</dbReference>
<dbReference type="InterPro" id="IPR011333">
    <property type="entry name" value="SKP1/BTB/POZ_sf"/>
</dbReference>
<gene>
    <name evidence="2" type="ORF">WMSIL1_LOCUS114</name>
</gene>
<feature type="non-terminal residue" evidence="2">
    <location>
        <position position="216"/>
    </location>
</feature>
<dbReference type="Gene3D" id="3.30.710.10">
    <property type="entry name" value="Potassium Channel Kv1.1, Chain A"/>
    <property type="match status" value="1"/>
</dbReference>
<evidence type="ECO:0000313" key="2">
    <source>
        <dbReference type="EMBL" id="VUZ38650.1"/>
    </source>
</evidence>
<evidence type="ECO:0000313" key="3">
    <source>
        <dbReference type="Proteomes" id="UP000321570"/>
    </source>
</evidence>
<feature type="domain" description="BTB" evidence="1">
    <location>
        <begin position="29"/>
        <end position="93"/>
    </location>
</feature>
<name>A0A564XUK7_HYMDI</name>
<protein>
    <recommendedName>
        <fullName evidence="1">BTB domain-containing protein</fullName>
    </recommendedName>
</protein>
<keyword evidence="3" id="KW-1185">Reference proteome</keyword>
<dbReference type="EMBL" id="CABIJS010000004">
    <property type="protein sequence ID" value="VUZ38650.1"/>
    <property type="molecule type" value="Genomic_DNA"/>
</dbReference>
<dbReference type="AlphaFoldDB" id="A0A564XUK7"/>